<evidence type="ECO:0000259" key="2">
    <source>
        <dbReference type="Pfam" id="PF15009"/>
    </source>
</evidence>
<organism evidence="3 4">
    <name type="scientific">Hypothenemus hampei</name>
    <name type="common">Coffee berry borer</name>
    <dbReference type="NCBI Taxonomy" id="57062"/>
    <lineage>
        <taxon>Eukaryota</taxon>
        <taxon>Metazoa</taxon>
        <taxon>Ecdysozoa</taxon>
        <taxon>Arthropoda</taxon>
        <taxon>Hexapoda</taxon>
        <taxon>Insecta</taxon>
        <taxon>Pterygota</taxon>
        <taxon>Neoptera</taxon>
        <taxon>Endopterygota</taxon>
        <taxon>Coleoptera</taxon>
        <taxon>Polyphaga</taxon>
        <taxon>Cucujiformia</taxon>
        <taxon>Curculionidae</taxon>
        <taxon>Scolytinae</taxon>
        <taxon>Hypothenemus</taxon>
    </lineage>
</organism>
<dbReference type="Proteomes" id="UP001566132">
    <property type="component" value="Unassembled WGS sequence"/>
</dbReference>
<dbReference type="EMBL" id="JBDJPC010000007">
    <property type="protein sequence ID" value="KAL1494061.1"/>
    <property type="molecule type" value="Genomic_DNA"/>
</dbReference>
<dbReference type="Gene3D" id="3.40.50.12100">
    <property type="entry name" value="Stimulator of interferon genes protein"/>
    <property type="match status" value="1"/>
</dbReference>
<reference evidence="3 4" key="1">
    <citation type="submission" date="2024-05" db="EMBL/GenBank/DDBJ databases">
        <title>Genetic variation in Jamaican populations of the coffee berry borer (Hypothenemus hampei).</title>
        <authorList>
            <person name="Errbii M."/>
            <person name="Myrie A."/>
        </authorList>
    </citation>
    <scope>NUCLEOTIDE SEQUENCE [LARGE SCALE GENOMIC DNA]</scope>
    <source>
        <strain evidence="3">JA-Hopewell-2020-01-JO</strain>
        <tissue evidence="3">Whole body</tissue>
    </source>
</reference>
<name>A0ABD1EH88_HYPHA</name>
<dbReference type="InterPro" id="IPR029158">
    <property type="entry name" value="STING"/>
</dbReference>
<feature type="domain" description="STING ligand-binding" evidence="2">
    <location>
        <begin position="185"/>
        <end position="372"/>
    </location>
</feature>
<dbReference type="Pfam" id="PF15009">
    <property type="entry name" value="STING_LBD"/>
    <property type="match status" value="1"/>
</dbReference>
<keyword evidence="1" id="KW-1133">Transmembrane helix</keyword>
<feature type="transmembrane region" description="Helical" evidence="1">
    <location>
        <begin position="44"/>
        <end position="63"/>
    </location>
</feature>
<dbReference type="PANTHER" id="PTHR34339:SF1">
    <property type="entry name" value="STIMULATOR OF INTERFERON GENES PROTEIN"/>
    <property type="match status" value="1"/>
</dbReference>
<gene>
    <name evidence="3" type="ORF">ABEB36_009719</name>
</gene>
<dbReference type="InterPro" id="IPR038623">
    <property type="entry name" value="STING_C_sf"/>
</dbReference>
<evidence type="ECO:0000313" key="3">
    <source>
        <dbReference type="EMBL" id="KAL1494061.1"/>
    </source>
</evidence>
<dbReference type="InterPro" id="IPR055432">
    <property type="entry name" value="STING_LBD"/>
</dbReference>
<protein>
    <recommendedName>
        <fullName evidence="2">STING ligand-binding domain-containing protein</fullName>
    </recommendedName>
</protein>
<feature type="transmembrane region" description="Helical" evidence="1">
    <location>
        <begin position="115"/>
        <end position="138"/>
    </location>
</feature>
<keyword evidence="1" id="KW-0812">Transmembrane</keyword>
<sequence length="380" mass="44587">MNVNTKMPYNNHISEVKNVKTVFVSQKGDKQYFPKTIPKERDTFFIKCVYTFVLLASICVHMGVSQDYTSLPGFYSTAIILSFSMCLIERIILFQQEIEHTASRYGNDKIRVFKAAFYFNHQACIAFAINTVYMAYYVTKYGTLSVNVELNYFSMLFIYFFPRILDLEECPLSESLNITKNNGLDYGSGMAYSFFYGYIHYMMQKIGEPNKDLKEMLRDYESKNNIEFAVHKIFILIPKSFKCFESIQEASNIIEMRSTLLEKKITVAGVRDRIYKHSVYSIKQGNEKIFVCCEYATPLKTFREVFDHTTPHGEFYNRFKNDILLQFYLTLKQILKTTKCDSMCELIYYEDMDEKGMFYDVGRILLAKIKRTEIKIKKSV</sequence>
<dbReference type="PANTHER" id="PTHR34339">
    <property type="entry name" value="STIMULATOR OF INTERFERON GENES PROTEIN"/>
    <property type="match status" value="1"/>
</dbReference>
<comment type="caution">
    <text evidence="3">The sequence shown here is derived from an EMBL/GenBank/DDBJ whole genome shotgun (WGS) entry which is preliminary data.</text>
</comment>
<feature type="transmembrane region" description="Helical" evidence="1">
    <location>
        <begin position="75"/>
        <end position="94"/>
    </location>
</feature>
<proteinExistence type="predicted"/>
<keyword evidence="4" id="KW-1185">Reference proteome</keyword>
<keyword evidence="1" id="KW-0472">Membrane</keyword>
<accession>A0ABD1EH88</accession>
<evidence type="ECO:0000313" key="4">
    <source>
        <dbReference type="Proteomes" id="UP001566132"/>
    </source>
</evidence>
<evidence type="ECO:0000256" key="1">
    <source>
        <dbReference type="SAM" id="Phobius"/>
    </source>
</evidence>
<dbReference type="AlphaFoldDB" id="A0ABD1EH88"/>